<feature type="compositionally biased region" description="Low complexity" evidence="1">
    <location>
        <begin position="1194"/>
        <end position="1218"/>
    </location>
</feature>
<feature type="region of interest" description="Disordered" evidence="1">
    <location>
        <begin position="325"/>
        <end position="346"/>
    </location>
</feature>
<dbReference type="SUPFAM" id="SSF52540">
    <property type="entry name" value="P-loop containing nucleoside triphosphate hydrolases"/>
    <property type="match status" value="1"/>
</dbReference>
<feature type="compositionally biased region" description="Polar residues" evidence="1">
    <location>
        <begin position="670"/>
        <end position="679"/>
    </location>
</feature>
<feature type="compositionally biased region" description="Basic and acidic residues" evidence="1">
    <location>
        <begin position="553"/>
        <end position="571"/>
    </location>
</feature>
<protein>
    <submittedName>
        <fullName evidence="4">Atp-dependent helicase nam7</fullName>
    </submittedName>
</protein>
<feature type="compositionally biased region" description="Acidic residues" evidence="1">
    <location>
        <begin position="1294"/>
        <end position="1303"/>
    </location>
</feature>
<organism evidence="4 5">
    <name type="scientific">Pyrrhoderma noxium</name>
    <dbReference type="NCBI Taxonomy" id="2282107"/>
    <lineage>
        <taxon>Eukaryota</taxon>
        <taxon>Fungi</taxon>
        <taxon>Dikarya</taxon>
        <taxon>Basidiomycota</taxon>
        <taxon>Agaricomycotina</taxon>
        <taxon>Agaricomycetes</taxon>
        <taxon>Hymenochaetales</taxon>
        <taxon>Hymenochaetaceae</taxon>
        <taxon>Pyrrhoderma</taxon>
    </lineage>
</organism>
<feature type="domain" description="DNA2/NAM7 helicase helicase" evidence="2">
    <location>
        <begin position="707"/>
        <end position="780"/>
    </location>
</feature>
<feature type="compositionally biased region" description="Acidic residues" evidence="1">
    <location>
        <begin position="337"/>
        <end position="346"/>
    </location>
</feature>
<feature type="compositionally biased region" description="Acidic residues" evidence="1">
    <location>
        <begin position="1344"/>
        <end position="1359"/>
    </location>
</feature>
<keyword evidence="5" id="KW-1185">Reference proteome</keyword>
<keyword evidence="4" id="KW-0067">ATP-binding</keyword>
<feature type="region of interest" description="Disordered" evidence="1">
    <location>
        <begin position="822"/>
        <end position="857"/>
    </location>
</feature>
<name>A0A286UAD7_9AGAM</name>
<feature type="compositionally biased region" description="Acidic residues" evidence="1">
    <location>
        <begin position="1527"/>
        <end position="1539"/>
    </location>
</feature>
<accession>A0A286UAD7</accession>
<dbReference type="PANTHER" id="PTHR10887">
    <property type="entry name" value="DNA2/NAM7 HELICASE FAMILY"/>
    <property type="match status" value="1"/>
</dbReference>
<feature type="domain" description="DNA2/NAM7 helicase-like C-terminal" evidence="3">
    <location>
        <begin position="971"/>
        <end position="1150"/>
    </location>
</feature>
<dbReference type="InterPro" id="IPR041677">
    <property type="entry name" value="DNA2/NAM7_AAA_11"/>
</dbReference>
<sequence>MAPKKSEQTINIVQPFVDIRKAFIQLKIVPEIALDKEHIQWLLPKPPNPQQPSDNNFDTDADTDTDASDYDSVESDDEEEETRDAAAATMTGSAASSSTTTKGKSISDEVDDGDDTKIVIANHSIPHLNPLHSITNAQTRKLEHNLDNEHEHEHEDEYEHALSDQDSDPDSDPEVGTSDQDEIQSRSPPVAPITTTPCGLSNYSNVVGIQAGFTKNGLLTALAICIDTKALLITDIVRKKRSPSPSSSSRAPKPYARDLINALFLSPSSGDVRVLTFDGPALAVGLYRGLGFRCSHIVDILSLDRKDRAPLTAIKAALLSDGGINKHNPNTTNSDPDNSDDSDEDDDDEVVLLESTIIREFETTPFDSQFNNAGSGLACKAWLAWYIGQFPKAQIKLREIKPIDTSIHMKEEMDILGESVEAHLVLDLAKDTKREISLTSDNSLSYNNNSISFTQKNYNQRITAGARRYDLQLQTATLPATIRNIKGQKANLRVDDLENVSNPKVRGITVHGKAAATRAERERWLLALDVLQGNKTLFTNKWMKCLFPRLSKAEEGDNKEEQQQEEGEKAAGNDNDVDNNDNDNEVSDTASLDAGVGTFGDDSPMISTPDDTDAETVSSSGASSGRFEGLPRWGGRNYNRKKNMWSEGCSGKDRWEHDKFEGDNEEPFRTRSNSPRSRINTKTKNTMEFQTQPSPKPEIKVNFSQDLNPSQHAAVTDMLDFNKPVTIVKGPPGTGKTTAIAAFISSLLRQPSSPSSPAKTIWVVAQSNVGVKNIADKLYKMNIPDWVLLVNSEFYQGWHAHLYQNLPSSRYIVSSDFRSRSSASSSNSNSNSKRNPNSKFGSKYNTRSTPTPNNSPIGTQRVVLCTLSMLSNPNIAQFKKRVPMRVLVVDEASQIPMTSYTNVINGISGAGAGAGLGPGSWSGAGAGYGSGVGSRRTETGAGEDVLEKMVFIGDDRQLPPFASDQNESLDSVFENKGLMKSVKVQLLDVQYRMPPAIGDFLSKNVYSGLLNSWEGHPVQKDDSLCVQFVDVKDSKEEVFKKSYFNVAEANAVLAIIDILYRKQKKYKVITPYEAQRDYIEDELRKKSSNGGDGLSWKNTVFTVDSFQGNEEDYIIISLTRTQQLGFLNDIRRSNVMLSRAKEGMYIVTNAGFFFHPLMKVVYTPPPSSSSPSHPLSSSHPLNSSHPLITPSPPLASSASTSSESSSSASTTTPTTSIFSPVSATSTLLTSCDSCGTRTEDESGCECGVVEESWGLSTRSSQSPQSIRSIREDKIKGSKELKGSKFVSPGPDWSLSDEEQDQDQDWEREKRKAKEVDSPKELVKAWLKSPNTNSDSSKPLGAFKEDEDVEREEGEEELEGEDRTSDENDHDENTTDYDSYDNLRVTWGQDNKTTDRSKLYLHIPRGIRVPGRNRGQTWAQDESSPGQDQDQDQGQDQDQDQSQGQGQGQRRGGRQGAIDKKYIKAFSRVRGTLVGKMAEEWGKVERGWIRFDLDRIGMRKRAREKGRGRGRGWSRNEDGSGYGPGWGDEGDGDGDEEVDDFERALNI</sequence>
<evidence type="ECO:0000313" key="5">
    <source>
        <dbReference type="Proteomes" id="UP000217199"/>
    </source>
</evidence>
<keyword evidence="4" id="KW-0547">Nucleotide-binding</keyword>
<dbReference type="CDD" id="cd18808">
    <property type="entry name" value="SF1_C_Upf1"/>
    <property type="match status" value="1"/>
</dbReference>
<feature type="compositionally biased region" description="Low complexity" evidence="1">
    <location>
        <begin position="85"/>
        <end position="104"/>
    </location>
</feature>
<dbReference type="InterPro" id="IPR027417">
    <property type="entry name" value="P-loop_NTPase"/>
</dbReference>
<feature type="region of interest" description="Disordered" evidence="1">
    <location>
        <begin position="553"/>
        <end position="679"/>
    </location>
</feature>
<feature type="compositionally biased region" description="Basic and acidic residues" evidence="1">
    <location>
        <begin position="1304"/>
        <end position="1322"/>
    </location>
</feature>
<keyword evidence="4" id="KW-0347">Helicase</keyword>
<dbReference type="PANTHER" id="PTHR10887:SF495">
    <property type="entry name" value="HELICASE SENATAXIN ISOFORM X1-RELATED"/>
    <property type="match status" value="1"/>
</dbReference>
<evidence type="ECO:0000256" key="1">
    <source>
        <dbReference type="SAM" id="MobiDB-lite"/>
    </source>
</evidence>
<feature type="compositionally biased region" description="Basic residues" evidence="1">
    <location>
        <begin position="1500"/>
        <end position="1511"/>
    </location>
</feature>
<feature type="compositionally biased region" description="Acidic residues" evidence="1">
    <location>
        <begin position="57"/>
        <end position="82"/>
    </location>
</feature>
<feature type="compositionally biased region" description="Polar residues" evidence="1">
    <location>
        <begin position="839"/>
        <end position="857"/>
    </location>
</feature>
<feature type="compositionally biased region" description="Basic and acidic residues" evidence="1">
    <location>
        <begin position="1268"/>
        <end position="1282"/>
    </location>
</feature>
<gene>
    <name evidence="4" type="ORF">PNOK_0813600</name>
</gene>
<feature type="compositionally biased region" description="Basic and acidic residues" evidence="1">
    <location>
        <begin position="148"/>
        <end position="163"/>
    </location>
</feature>
<dbReference type="STRING" id="2282107.A0A286UAD7"/>
<evidence type="ECO:0000259" key="2">
    <source>
        <dbReference type="Pfam" id="PF13086"/>
    </source>
</evidence>
<feature type="region of interest" description="Disordered" evidence="1">
    <location>
        <begin position="1253"/>
        <end position="1460"/>
    </location>
</feature>
<feature type="compositionally biased region" description="Low complexity" evidence="1">
    <location>
        <begin position="1169"/>
        <end position="1187"/>
    </location>
</feature>
<evidence type="ECO:0000313" key="4">
    <source>
        <dbReference type="EMBL" id="PAV16516.1"/>
    </source>
</evidence>
<feature type="compositionally biased region" description="Basic and acidic residues" evidence="1">
    <location>
        <begin position="1360"/>
        <end position="1372"/>
    </location>
</feature>
<keyword evidence="4" id="KW-0378">Hydrolase</keyword>
<feature type="compositionally biased region" description="Low complexity" evidence="1">
    <location>
        <begin position="822"/>
        <end position="838"/>
    </location>
</feature>
<feature type="compositionally biased region" description="Low complexity" evidence="1">
    <location>
        <begin position="1256"/>
        <end position="1267"/>
    </location>
</feature>
<proteinExistence type="predicted"/>
<feature type="region of interest" description="Disordered" evidence="1">
    <location>
        <begin position="1500"/>
        <end position="1546"/>
    </location>
</feature>
<feature type="region of interest" description="Disordered" evidence="1">
    <location>
        <begin position="1164"/>
        <end position="1218"/>
    </location>
</feature>
<feature type="compositionally biased region" description="Acidic residues" evidence="1">
    <location>
        <begin position="575"/>
        <end position="586"/>
    </location>
</feature>
<comment type="caution">
    <text evidence="4">The sequence shown here is derived from an EMBL/GenBank/DDBJ whole genome shotgun (WGS) entry which is preliminary data.</text>
</comment>
<feature type="compositionally biased region" description="Basic and acidic residues" evidence="1">
    <location>
        <begin position="650"/>
        <end position="669"/>
    </location>
</feature>
<dbReference type="Pfam" id="PF13087">
    <property type="entry name" value="AAA_12"/>
    <property type="match status" value="1"/>
</dbReference>
<dbReference type="InterPro" id="IPR045055">
    <property type="entry name" value="DNA2/NAM7-like"/>
</dbReference>
<dbReference type="Pfam" id="PF13086">
    <property type="entry name" value="AAA_11"/>
    <property type="match status" value="1"/>
</dbReference>
<feature type="region of interest" description="Disordered" evidence="1">
    <location>
        <begin position="43"/>
        <end position="109"/>
    </location>
</feature>
<dbReference type="Proteomes" id="UP000217199">
    <property type="component" value="Unassembled WGS sequence"/>
</dbReference>
<evidence type="ECO:0000259" key="3">
    <source>
        <dbReference type="Pfam" id="PF13087"/>
    </source>
</evidence>
<dbReference type="InParanoid" id="A0A286UAD7"/>
<feature type="compositionally biased region" description="Polar residues" evidence="1">
    <location>
        <begin position="1413"/>
        <end position="1424"/>
    </location>
</feature>
<dbReference type="InterPro" id="IPR047187">
    <property type="entry name" value="SF1_C_Upf1"/>
</dbReference>
<dbReference type="Gene3D" id="3.40.50.300">
    <property type="entry name" value="P-loop containing nucleotide triphosphate hydrolases"/>
    <property type="match status" value="2"/>
</dbReference>
<feature type="region of interest" description="Disordered" evidence="1">
    <location>
        <begin position="148"/>
        <end position="195"/>
    </location>
</feature>
<dbReference type="InterPro" id="IPR041679">
    <property type="entry name" value="DNA2/NAM7-like_C"/>
</dbReference>
<dbReference type="GO" id="GO:0004386">
    <property type="term" value="F:helicase activity"/>
    <property type="evidence" value="ECO:0007669"/>
    <property type="project" value="UniProtKB-KW"/>
</dbReference>
<dbReference type="OrthoDB" id="6513042at2759"/>
<reference evidence="4 5" key="1">
    <citation type="journal article" date="2017" name="Mol. Ecol.">
        <title>Comparative and population genomic landscape of Phellinus noxius: A hypervariable fungus causing root rot in trees.</title>
        <authorList>
            <person name="Chung C.L."/>
            <person name="Lee T.J."/>
            <person name="Akiba M."/>
            <person name="Lee H.H."/>
            <person name="Kuo T.H."/>
            <person name="Liu D."/>
            <person name="Ke H.M."/>
            <person name="Yokoi T."/>
            <person name="Roa M.B."/>
            <person name="Lu M.J."/>
            <person name="Chang Y.Y."/>
            <person name="Ann P.J."/>
            <person name="Tsai J.N."/>
            <person name="Chen C.Y."/>
            <person name="Tzean S.S."/>
            <person name="Ota Y."/>
            <person name="Hattori T."/>
            <person name="Sahashi N."/>
            <person name="Liou R.F."/>
            <person name="Kikuchi T."/>
            <person name="Tsai I.J."/>
        </authorList>
    </citation>
    <scope>NUCLEOTIDE SEQUENCE [LARGE SCALE GENOMIC DNA]</scope>
    <source>
        <strain evidence="4 5">FFPRI411160</strain>
    </source>
</reference>
<dbReference type="EMBL" id="NBII01000008">
    <property type="protein sequence ID" value="PAV16516.1"/>
    <property type="molecule type" value="Genomic_DNA"/>
</dbReference>
<feature type="compositionally biased region" description="Acidic residues" evidence="1">
    <location>
        <begin position="1428"/>
        <end position="1438"/>
    </location>
</feature>